<feature type="transmembrane region" description="Helical" evidence="9">
    <location>
        <begin position="1069"/>
        <end position="1090"/>
    </location>
</feature>
<dbReference type="FunFam" id="3.30.70.1430:FF:000001">
    <property type="entry name" value="Efflux pump membrane transporter"/>
    <property type="match status" value="1"/>
</dbReference>
<dbReference type="PANTHER" id="PTHR32063">
    <property type="match status" value="1"/>
</dbReference>
<feature type="transmembrane region" description="Helical" evidence="9">
    <location>
        <begin position="67"/>
        <end position="89"/>
    </location>
</feature>
<dbReference type="SUPFAM" id="SSF82693">
    <property type="entry name" value="Multidrug efflux transporter AcrB pore domain, PN1, PN2, PC1 and PC2 subdomains"/>
    <property type="match status" value="4"/>
</dbReference>
<feature type="transmembrane region" description="Helical" evidence="9">
    <location>
        <begin position="488"/>
        <end position="511"/>
    </location>
</feature>
<protein>
    <submittedName>
        <fullName evidence="10">Multidrug resistance protein mdtB (Multidrug transporter mdtB)</fullName>
    </submittedName>
</protein>
<name>E6PLR1_9ZZZZ</name>
<evidence type="ECO:0000313" key="10">
    <source>
        <dbReference type="EMBL" id="CBH95862.1"/>
    </source>
</evidence>
<evidence type="ECO:0000256" key="5">
    <source>
        <dbReference type="ARBA" id="ARBA00022692"/>
    </source>
</evidence>
<keyword evidence="4" id="KW-0997">Cell inner membrane</keyword>
<keyword evidence="7 9" id="KW-0472">Membrane</keyword>
<dbReference type="Gene3D" id="1.20.1640.10">
    <property type="entry name" value="Multidrug efflux transporter AcrB transmembrane domain"/>
    <property type="match status" value="2"/>
</dbReference>
<dbReference type="EMBL" id="CABM01000014">
    <property type="protein sequence ID" value="CBH95862.1"/>
    <property type="molecule type" value="Genomic_DNA"/>
</dbReference>
<dbReference type="PRINTS" id="PR00702">
    <property type="entry name" value="ACRIFLAVINRP"/>
</dbReference>
<dbReference type="Gene3D" id="3.30.70.1430">
    <property type="entry name" value="Multidrug efflux transporter AcrB pore domain"/>
    <property type="match status" value="2"/>
</dbReference>
<feature type="transmembrane region" description="Helical" evidence="9">
    <location>
        <begin position="396"/>
        <end position="413"/>
    </location>
</feature>
<feature type="transmembrane region" description="Helical" evidence="9">
    <location>
        <begin position="973"/>
        <end position="991"/>
    </location>
</feature>
<accession>E6PLR1</accession>
<dbReference type="GO" id="GO:0042910">
    <property type="term" value="F:xenobiotic transmembrane transporter activity"/>
    <property type="evidence" value="ECO:0007669"/>
    <property type="project" value="TreeGrafter"/>
</dbReference>
<dbReference type="SUPFAM" id="SSF82714">
    <property type="entry name" value="Multidrug efflux transporter AcrB TolC docking domain, DN and DC subdomains"/>
    <property type="match status" value="2"/>
</dbReference>
<dbReference type="Gene3D" id="3.30.2090.10">
    <property type="entry name" value="Multidrug efflux transporter AcrB TolC docking domain, DN and DC subdomains"/>
    <property type="match status" value="2"/>
</dbReference>
<keyword evidence="2" id="KW-0813">Transport</keyword>
<feature type="region of interest" description="Disordered" evidence="8">
    <location>
        <begin position="1"/>
        <end position="63"/>
    </location>
</feature>
<feature type="transmembrane region" description="Helical" evidence="9">
    <location>
        <begin position="1102"/>
        <end position="1128"/>
    </location>
</feature>
<keyword evidence="3" id="KW-1003">Cell membrane</keyword>
<dbReference type="InterPro" id="IPR001036">
    <property type="entry name" value="Acrflvin-R"/>
</dbReference>
<dbReference type="FunFam" id="1.20.1640.10:FF:000001">
    <property type="entry name" value="Efflux pump membrane transporter"/>
    <property type="match status" value="1"/>
</dbReference>
<evidence type="ECO:0000256" key="3">
    <source>
        <dbReference type="ARBA" id="ARBA00022475"/>
    </source>
</evidence>
<dbReference type="GO" id="GO:0005886">
    <property type="term" value="C:plasma membrane"/>
    <property type="evidence" value="ECO:0007669"/>
    <property type="project" value="UniProtKB-SubCell"/>
</dbReference>
<dbReference type="AlphaFoldDB" id="E6PLR1"/>
<keyword evidence="5 9" id="KW-0812">Transmembrane</keyword>
<evidence type="ECO:0000256" key="7">
    <source>
        <dbReference type="ARBA" id="ARBA00023136"/>
    </source>
</evidence>
<feature type="compositionally biased region" description="Basic and acidic residues" evidence="8">
    <location>
        <begin position="26"/>
        <end position="37"/>
    </location>
</feature>
<feature type="transmembrane region" description="Helical" evidence="9">
    <location>
        <begin position="523"/>
        <end position="550"/>
    </location>
</feature>
<evidence type="ECO:0000256" key="2">
    <source>
        <dbReference type="ARBA" id="ARBA00022448"/>
    </source>
</evidence>
<comment type="caution">
    <text evidence="10">The sequence shown here is derived from an EMBL/GenBank/DDBJ whole genome shotgun (WGS) entry which is preliminary data.</text>
</comment>
<evidence type="ECO:0000256" key="8">
    <source>
        <dbReference type="SAM" id="MobiDB-lite"/>
    </source>
</evidence>
<dbReference type="SUPFAM" id="SSF82866">
    <property type="entry name" value="Multidrug efflux transporter AcrB transmembrane domain"/>
    <property type="match status" value="2"/>
</dbReference>
<feature type="transmembrane region" description="Helical" evidence="9">
    <location>
        <begin position="1022"/>
        <end position="1049"/>
    </location>
</feature>
<dbReference type="PANTHER" id="PTHR32063:SF21">
    <property type="entry name" value="MULTIDRUG RESISTANCE PROTEIN MDTB"/>
    <property type="match status" value="1"/>
</dbReference>
<evidence type="ECO:0000256" key="1">
    <source>
        <dbReference type="ARBA" id="ARBA00004651"/>
    </source>
</evidence>
<dbReference type="InterPro" id="IPR027463">
    <property type="entry name" value="AcrB_DN_DC_subdom"/>
</dbReference>
<gene>
    <name evidence="10" type="primary">mdtB</name>
    <name evidence="10" type="ORF">CARN2_2133</name>
</gene>
<evidence type="ECO:0000256" key="9">
    <source>
        <dbReference type="SAM" id="Phobius"/>
    </source>
</evidence>
<dbReference type="Pfam" id="PF00873">
    <property type="entry name" value="ACR_tran"/>
    <property type="match status" value="3"/>
</dbReference>
<proteinExistence type="predicted"/>
<reference evidence="10" key="1">
    <citation type="submission" date="2009-10" db="EMBL/GenBank/DDBJ databases">
        <title>Diversity of trophic interactions inside an arsenic-rich microbial ecosystem.</title>
        <authorList>
            <person name="Bertin P.N."/>
            <person name="Heinrich-Salmeron A."/>
            <person name="Pelletier E."/>
            <person name="Goulhen-Chollet F."/>
            <person name="Arsene-Ploetze F."/>
            <person name="Gallien S."/>
            <person name="Calteau A."/>
            <person name="Vallenet D."/>
            <person name="Casiot C."/>
            <person name="Chane-Woon-Ming B."/>
            <person name="Giloteaux L."/>
            <person name="Barakat M."/>
            <person name="Bonnefoy V."/>
            <person name="Bruneel O."/>
            <person name="Chandler M."/>
            <person name="Cleiss J."/>
            <person name="Duran R."/>
            <person name="Elbaz-Poulichet F."/>
            <person name="Fonknechten N."/>
            <person name="Lauga B."/>
            <person name="Mornico D."/>
            <person name="Ortet P."/>
            <person name="Schaeffer C."/>
            <person name="Siguier P."/>
            <person name="Alexander Thil Smith A."/>
            <person name="Van Dorsselaer A."/>
            <person name="Weissenbach J."/>
            <person name="Medigue C."/>
            <person name="Le Paslier D."/>
        </authorList>
    </citation>
    <scope>NUCLEOTIDE SEQUENCE</scope>
</reference>
<feature type="transmembrane region" description="Helical" evidence="9">
    <location>
        <begin position="420"/>
        <end position="441"/>
    </location>
</feature>
<feature type="region of interest" description="Disordered" evidence="8">
    <location>
        <begin position="1142"/>
        <end position="1205"/>
    </location>
</feature>
<evidence type="ECO:0000256" key="6">
    <source>
        <dbReference type="ARBA" id="ARBA00022989"/>
    </source>
</evidence>
<keyword evidence="6 9" id="KW-1133">Transmembrane helix</keyword>
<organism evidence="10">
    <name type="scientific">mine drainage metagenome</name>
    <dbReference type="NCBI Taxonomy" id="410659"/>
    <lineage>
        <taxon>unclassified sequences</taxon>
        <taxon>metagenomes</taxon>
        <taxon>ecological metagenomes</taxon>
    </lineage>
</organism>
<feature type="transmembrane region" description="Helical" evidence="9">
    <location>
        <begin position="589"/>
        <end position="608"/>
    </location>
</feature>
<sequence>MSVQQSNDSPPQPSSQAGREPTPPTRRGEGGEGHPESSRSAAFTSPTGGGGREGESGADRPSPSRLFILRPIATSLLMIAVLVAGFVGYKLLPQAALPEVDYPTIQVTTLYPGASPNVMTSSVTAPLEQQFGQMPGLAQMWSVSSGGASVVTLRFDLSLSLDVAEQEVQAAINAAGSLLPTDLPQPPIYAKVNPADAPVITLGLTSDSLPLTTLYDLADTRLSQKLSQVSGVGLVTLSGGHKPAVRVTVNAQALAALGLSLDSIRTAITGANVNSPKGSISGSQQSFTIDANDQLQSPEQYRQMIIAYNNGAPVRLGDVATIDTGPENAWQAALVNGKPGIVINVQRQPGANVIAVVDSIQKLLPSLQQQLPAAARLSVLSDRTVTIRAAISDVKFELLLAVALVVLVIFVFLRSARATFIPATAVPLALVGTFGAMYLFGFSINTLTLMALTIATGFVVDDAIVMIENISRYIEAGEPPLQAALKGAAQIGFTIISLTFSLIAVLIPLLFMGDVVGRLFREFAITLAVAIVISAAVSLTFTPMLSARLLRHVPEHKQSRLFRATGHAFERLTEGYTRALGWVLRHQPLVLLAALGTLVLTVFLYIAIPKGFFPVQDTGLIQATTVAPQDVSFAAMSQRQQTLVDALLQDPAVASVSSVVGIDGTNTTMNTGRLLISLKPLSARVLRVQPLISRLEARAAKVEGIPLPTSPTGGGGEVTPSPQVGRVGVGIRAFLQPVQDLTIDDIASRYPYQFSISATSQAELSSANAALMAKLKTLPQLAGVTSDLQDQGLQAYVDVDRSAASRLGITMSAVDSALYSAFGQRLVSTIFTQSAQYRVVLGVSTTGGGAQNPHASTASPSLLSEGVPAALGRPGGGGGLAAFDNIYLASSSGRPVPLSAIAHVEQRATPLAVDHLGQFPAALISFQLAPGASLGAAVDAIQQVAADAALPPSVVIAFQGAASAFQAALSNQLWLLLAAVATMYIVLGVLYESYIHPITILSTLPSAGIGALLALMGTGHNLTVIAIIGIVLLIGIVQKNAILMVDFALDAQRHQGLAPEAAMLQAARLRLRPILMTTFAALFGAVPLVVGGGMGAELRQPLGITMVGGLLLSQLLTLFTTPVIYLAFDRLATRAAAWRTRTFGSGPGGGRNLPLSASPTSGGGESGAARSSGTPLPASPTGGGGAARSSGVPPPTSSTGGEGKP</sequence>
<evidence type="ECO:0000256" key="4">
    <source>
        <dbReference type="ARBA" id="ARBA00022519"/>
    </source>
</evidence>
<comment type="subcellular location">
    <subcellularLocation>
        <location evidence="1">Cell membrane</location>
        <topology evidence="1">Multi-pass membrane protein</topology>
    </subcellularLocation>
</comment>